<name>A0A060YX04_ONCMY</name>
<evidence type="ECO:0000256" key="1">
    <source>
        <dbReference type="SAM" id="MobiDB-lite"/>
    </source>
</evidence>
<reference evidence="2" key="2">
    <citation type="submission" date="2014-03" db="EMBL/GenBank/DDBJ databases">
        <authorList>
            <person name="Genoscope - CEA"/>
        </authorList>
    </citation>
    <scope>NUCLEOTIDE SEQUENCE</scope>
</reference>
<dbReference type="STRING" id="8022.A0A060YX04"/>
<dbReference type="EMBL" id="FR916655">
    <property type="protein sequence ID" value="CDQ94034.1"/>
    <property type="molecule type" value="Genomic_DNA"/>
</dbReference>
<evidence type="ECO:0000313" key="2">
    <source>
        <dbReference type="EMBL" id="CDQ94034.1"/>
    </source>
</evidence>
<protein>
    <recommendedName>
        <fullName evidence="4">Glycogenin-1</fullName>
    </recommendedName>
</protein>
<accession>A0A060YX04</accession>
<dbReference type="PaxDb" id="8022-A0A060YX04"/>
<dbReference type="AlphaFoldDB" id="A0A060YX04"/>
<sequence>MTEGYGDQPFHSGCVEVSLEGSSTCFLPQCSSTSQEPHHTEPYVPPETSEERKQKWEQGQADYMGMDSFDNIQKKLDAFLK</sequence>
<evidence type="ECO:0008006" key="4">
    <source>
        <dbReference type="Google" id="ProtNLM"/>
    </source>
</evidence>
<reference evidence="2" key="1">
    <citation type="journal article" date="2014" name="Nat. Commun.">
        <title>The rainbow trout genome provides novel insights into evolution after whole-genome duplication in vertebrates.</title>
        <authorList>
            <person name="Berthelot C."/>
            <person name="Brunet F."/>
            <person name="Chalopin D."/>
            <person name="Juanchich A."/>
            <person name="Bernard M."/>
            <person name="Noel B."/>
            <person name="Bento P."/>
            <person name="Da Silva C."/>
            <person name="Labadie K."/>
            <person name="Alberti A."/>
            <person name="Aury J.M."/>
            <person name="Louis A."/>
            <person name="Dehais P."/>
            <person name="Bardou P."/>
            <person name="Montfort J."/>
            <person name="Klopp C."/>
            <person name="Cabau C."/>
            <person name="Gaspin C."/>
            <person name="Thorgaard G.H."/>
            <person name="Boussaha M."/>
            <person name="Quillet E."/>
            <person name="Guyomard R."/>
            <person name="Galiana D."/>
            <person name="Bobe J."/>
            <person name="Volff J.N."/>
            <person name="Genet C."/>
            <person name="Wincker P."/>
            <person name="Jaillon O."/>
            <person name="Roest Crollius H."/>
            <person name="Guiguen Y."/>
        </authorList>
    </citation>
    <scope>NUCLEOTIDE SEQUENCE [LARGE SCALE GENOMIC DNA]</scope>
</reference>
<proteinExistence type="predicted"/>
<organism evidence="2 3">
    <name type="scientific">Oncorhynchus mykiss</name>
    <name type="common">Rainbow trout</name>
    <name type="synonym">Salmo gairdneri</name>
    <dbReference type="NCBI Taxonomy" id="8022"/>
    <lineage>
        <taxon>Eukaryota</taxon>
        <taxon>Metazoa</taxon>
        <taxon>Chordata</taxon>
        <taxon>Craniata</taxon>
        <taxon>Vertebrata</taxon>
        <taxon>Euteleostomi</taxon>
        <taxon>Actinopterygii</taxon>
        <taxon>Neopterygii</taxon>
        <taxon>Teleostei</taxon>
        <taxon>Protacanthopterygii</taxon>
        <taxon>Salmoniformes</taxon>
        <taxon>Salmonidae</taxon>
        <taxon>Salmoninae</taxon>
        <taxon>Oncorhynchus</taxon>
    </lineage>
</organism>
<dbReference type="Proteomes" id="UP000193380">
    <property type="component" value="Unassembled WGS sequence"/>
</dbReference>
<feature type="region of interest" description="Disordered" evidence="1">
    <location>
        <begin position="29"/>
        <end position="56"/>
    </location>
</feature>
<evidence type="ECO:0000313" key="3">
    <source>
        <dbReference type="Proteomes" id="UP000193380"/>
    </source>
</evidence>
<gene>
    <name evidence="2" type="ORF">GSONMT00052217001</name>
</gene>